<dbReference type="AlphaFoldDB" id="A0A6A5WJC2"/>
<evidence type="ECO:0000256" key="1">
    <source>
        <dbReference type="SAM" id="MobiDB-lite"/>
    </source>
</evidence>
<feature type="region of interest" description="Disordered" evidence="1">
    <location>
        <begin position="1"/>
        <end position="40"/>
    </location>
</feature>
<dbReference type="OrthoDB" id="5336357at2759"/>
<accession>A0A6A5WJC2</accession>
<dbReference type="EMBL" id="ML977590">
    <property type="protein sequence ID" value="KAF2000261.1"/>
    <property type="molecule type" value="Genomic_DNA"/>
</dbReference>
<name>A0A6A5WJC2_9PLEO</name>
<reference evidence="2" key="1">
    <citation type="journal article" date="2020" name="Stud. Mycol.">
        <title>101 Dothideomycetes genomes: a test case for predicting lifestyles and emergence of pathogens.</title>
        <authorList>
            <person name="Haridas S."/>
            <person name="Albert R."/>
            <person name="Binder M."/>
            <person name="Bloem J."/>
            <person name="Labutti K."/>
            <person name="Salamov A."/>
            <person name="Andreopoulos B."/>
            <person name="Baker S."/>
            <person name="Barry K."/>
            <person name="Bills G."/>
            <person name="Bluhm B."/>
            <person name="Cannon C."/>
            <person name="Castanera R."/>
            <person name="Culley D."/>
            <person name="Daum C."/>
            <person name="Ezra D."/>
            <person name="Gonzalez J."/>
            <person name="Henrissat B."/>
            <person name="Kuo A."/>
            <person name="Liang C."/>
            <person name="Lipzen A."/>
            <person name="Lutzoni F."/>
            <person name="Magnuson J."/>
            <person name="Mondo S."/>
            <person name="Nolan M."/>
            <person name="Ohm R."/>
            <person name="Pangilinan J."/>
            <person name="Park H.-J."/>
            <person name="Ramirez L."/>
            <person name="Alfaro M."/>
            <person name="Sun H."/>
            <person name="Tritt A."/>
            <person name="Yoshinaga Y."/>
            <person name="Zwiers L.-H."/>
            <person name="Turgeon B."/>
            <person name="Goodwin S."/>
            <person name="Spatafora J."/>
            <person name="Crous P."/>
            <person name="Grigoriev I."/>
        </authorList>
    </citation>
    <scope>NUCLEOTIDE SEQUENCE</scope>
    <source>
        <strain evidence="2">CBS 123094</strain>
    </source>
</reference>
<protein>
    <submittedName>
        <fullName evidence="2">Uncharacterized protein</fullName>
    </submittedName>
</protein>
<proteinExistence type="predicted"/>
<dbReference type="Proteomes" id="UP000799779">
    <property type="component" value="Unassembled WGS sequence"/>
</dbReference>
<feature type="region of interest" description="Disordered" evidence="1">
    <location>
        <begin position="59"/>
        <end position="78"/>
    </location>
</feature>
<feature type="compositionally biased region" description="Low complexity" evidence="1">
    <location>
        <begin position="11"/>
        <end position="22"/>
    </location>
</feature>
<keyword evidence="3" id="KW-1185">Reference proteome</keyword>
<evidence type="ECO:0000313" key="2">
    <source>
        <dbReference type="EMBL" id="KAF2000261.1"/>
    </source>
</evidence>
<feature type="compositionally biased region" description="Low complexity" evidence="1">
    <location>
        <begin position="59"/>
        <end position="68"/>
    </location>
</feature>
<sequence>MGFKRKRAADDSPASVSSFSPSTPEAQSPTPLPHDHDSAMDLTISSRFSFSPSRWGFPSSRLGSSDLGSRTRKRFRDNRPEERVIHETTIQKLFNAQRTHPHAEPILSSPHPQYSTQPAPPVQKSTLHSFWKLPTPPVQAPLFQAQQQPQQHVWNGPRCEDCDVQLRGDGDGMDVDMDVDMDMGGGATSQFGCNDCGKNVCGTCAVVSMTRHCLSCATTGRQSRRWW</sequence>
<evidence type="ECO:0000313" key="3">
    <source>
        <dbReference type="Proteomes" id="UP000799779"/>
    </source>
</evidence>
<organism evidence="2 3">
    <name type="scientific">Amniculicola lignicola CBS 123094</name>
    <dbReference type="NCBI Taxonomy" id="1392246"/>
    <lineage>
        <taxon>Eukaryota</taxon>
        <taxon>Fungi</taxon>
        <taxon>Dikarya</taxon>
        <taxon>Ascomycota</taxon>
        <taxon>Pezizomycotina</taxon>
        <taxon>Dothideomycetes</taxon>
        <taxon>Pleosporomycetidae</taxon>
        <taxon>Pleosporales</taxon>
        <taxon>Amniculicolaceae</taxon>
        <taxon>Amniculicola</taxon>
    </lineage>
</organism>
<gene>
    <name evidence="2" type="ORF">P154DRAFT_522734</name>
</gene>